<accession>A0ABQ9D9X4</accession>
<evidence type="ECO:0000313" key="2">
    <source>
        <dbReference type="Proteomes" id="UP001145742"/>
    </source>
</evidence>
<organism evidence="1 2">
    <name type="scientific">Willisornis vidua</name>
    <name type="common">Xingu scale-backed antbird</name>
    <dbReference type="NCBI Taxonomy" id="1566151"/>
    <lineage>
        <taxon>Eukaryota</taxon>
        <taxon>Metazoa</taxon>
        <taxon>Chordata</taxon>
        <taxon>Craniata</taxon>
        <taxon>Vertebrata</taxon>
        <taxon>Euteleostomi</taxon>
        <taxon>Archelosauria</taxon>
        <taxon>Archosauria</taxon>
        <taxon>Dinosauria</taxon>
        <taxon>Saurischia</taxon>
        <taxon>Theropoda</taxon>
        <taxon>Coelurosauria</taxon>
        <taxon>Aves</taxon>
        <taxon>Neognathae</taxon>
        <taxon>Neoaves</taxon>
        <taxon>Telluraves</taxon>
        <taxon>Australaves</taxon>
        <taxon>Passeriformes</taxon>
        <taxon>Thamnophilidae</taxon>
        <taxon>Willisornis</taxon>
    </lineage>
</organism>
<keyword evidence="2" id="KW-1185">Reference proteome</keyword>
<proteinExistence type="predicted"/>
<comment type="caution">
    <text evidence="1">The sequence shown here is derived from an EMBL/GenBank/DDBJ whole genome shotgun (WGS) entry which is preliminary data.</text>
</comment>
<evidence type="ECO:0000313" key="1">
    <source>
        <dbReference type="EMBL" id="KAJ7417714.1"/>
    </source>
</evidence>
<sequence>MTEKFLENCLAWKDPMLEQGKSVSSFTPDKEEEAERMYDKYVTKPIPYHPVHLGPVEKGSDSVALVGTWHPVTVKPPQNLSLQPVEF</sequence>
<dbReference type="EMBL" id="WHWB01033740">
    <property type="protein sequence ID" value="KAJ7417714.1"/>
    <property type="molecule type" value="Genomic_DNA"/>
</dbReference>
<dbReference type="Proteomes" id="UP001145742">
    <property type="component" value="Unassembled WGS sequence"/>
</dbReference>
<gene>
    <name evidence="1" type="ORF">WISP_63121</name>
</gene>
<reference evidence="1" key="1">
    <citation type="submission" date="2019-10" db="EMBL/GenBank/DDBJ databases">
        <authorList>
            <person name="Soares A.E.R."/>
            <person name="Aleixo A."/>
            <person name="Schneider P."/>
            <person name="Miyaki C.Y."/>
            <person name="Schneider M.P."/>
            <person name="Mello C."/>
            <person name="Vasconcelos A.T.R."/>
        </authorList>
    </citation>
    <scope>NUCLEOTIDE SEQUENCE</scope>
    <source>
        <tissue evidence="1">Muscle</tissue>
    </source>
</reference>
<protein>
    <submittedName>
        <fullName evidence="1">Uncharacterized protein</fullName>
    </submittedName>
</protein>
<name>A0ABQ9D9X4_9PASS</name>